<dbReference type="Proteomes" id="UP000530403">
    <property type="component" value="Unassembled WGS sequence"/>
</dbReference>
<dbReference type="AlphaFoldDB" id="A0A7Y9HAK6"/>
<gene>
    <name evidence="3" type="ORF">HEB29_001829</name>
</gene>
<feature type="transmembrane region" description="Helical" evidence="2">
    <location>
        <begin position="29"/>
        <end position="49"/>
    </location>
</feature>
<keyword evidence="2" id="KW-0812">Transmembrane</keyword>
<evidence type="ECO:0000313" key="4">
    <source>
        <dbReference type="Proteomes" id="UP000530403"/>
    </source>
</evidence>
<dbReference type="EMBL" id="JACCCF010000001">
    <property type="protein sequence ID" value="NYE40818.1"/>
    <property type="molecule type" value="Genomic_DNA"/>
</dbReference>
<sequence>MDNFEERPKRRTPSHCSPPRPGAQGPGDTLRIVLIVSIGGATLLGWLLLRGHRNEETND</sequence>
<reference evidence="3 4" key="1">
    <citation type="submission" date="2020-07" db="EMBL/GenBank/DDBJ databases">
        <title>Sequencing the genomes of 1000 actinobacteria strains.</title>
        <authorList>
            <person name="Klenk H.-P."/>
        </authorList>
    </citation>
    <scope>NUCLEOTIDE SEQUENCE [LARGE SCALE GENOMIC DNA]</scope>
    <source>
        <strain evidence="3 4">DSM 41455</strain>
    </source>
</reference>
<protein>
    <submittedName>
        <fullName evidence="3">Uncharacterized protein</fullName>
    </submittedName>
</protein>
<organism evidence="3 4">
    <name type="scientific">Streptomyces fulvorobeus</name>
    <dbReference type="NCBI Taxonomy" id="284028"/>
    <lineage>
        <taxon>Bacteria</taxon>
        <taxon>Bacillati</taxon>
        <taxon>Actinomycetota</taxon>
        <taxon>Actinomycetes</taxon>
        <taxon>Kitasatosporales</taxon>
        <taxon>Streptomycetaceae</taxon>
        <taxon>Streptomyces</taxon>
    </lineage>
</organism>
<evidence type="ECO:0000313" key="3">
    <source>
        <dbReference type="EMBL" id="NYE40818.1"/>
    </source>
</evidence>
<comment type="caution">
    <text evidence="3">The sequence shown here is derived from an EMBL/GenBank/DDBJ whole genome shotgun (WGS) entry which is preliminary data.</text>
</comment>
<name>A0A7Y9HAK6_9ACTN</name>
<evidence type="ECO:0000256" key="1">
    <source>
        <dbReference type="SAM" id="MobiDB-lite"/>
    </source>
</evidence>
<evidence type="ECO:0000256" key="2">
    <source>
        <dbReference type="SAM" id="Phobius"/>
    </source>
</evidence>
<accession>A0A7Y9HAK6</accession>
<keyword evidence="2" id="KW-0472">Membrane</keyword>
<dbReference type="RefSeq" id="WP_246354492.1">
    <property type="nucleotide sequence ID" value="NZ_BAAAUE010000007.1"/>
</dbReference>
<keyword evidence="2" id="KW-1133">Transmembrane helix</keyword>
<proteinExistence type="predicted"/>
<feature type="region of interest" description="Disordered" evidence="1">
    <location>
        <begin position="1"/>
        <end position="28"/>
    </location>
</feature>